<gene>
    <name evidence="1" type="ORF">DQQ10_10770</name>
</gene>
<protein>
    <submittedName>
        <fullName evidence="1">Uncharacterized protein</fullName>
    </submittedName>
</protein>
<sequence length="173" mass="19711">MSLPSFDGNGKTLNCVSLQIGENKSLRHSMSFLQASIFALLSFTVISCGQRDERKKLSSIDSIWVNFKTQLENRNVKFLVANSLDTIQCVDCGDSAGEETEFYDAHFIFQNRLDKVKHFKNLSDKDFTTHESDNLVRVSYNIPSSLFQDHGYNLIFTFVKVKNKYLFAGMIVT</sequence>
<name>A0A364Y6E2_9BACT</name>
<organism evidence="1 2">
    <name type="scientific">Pseudochryseolinea flava</name>
    <dbReference type="NCBI Taxonomy" id="2059302"/>
    <lineage>
        <taxon>Bacteria</taxon>
        <taxon>Pseudomonadati</taxon>
        <taxon>Bacteroidota</taxon>
        <taxon>Cytophagia</taxon>
        <taxon>Cytophagales</taxon>
        <taxon>Fulvivirgaceae</taxon>
        <taxon>Pseudochryseolinea</taxon>
    </lineage>
</organism>
<evidence type="ECO:0000313" key="2">
    <source>
        <dbReference type="Proteomes" id="UP000251889"/>
    </source>
</evidence>
<dbReference type="Proteomes" id="UP000251889">
    <property type="component" value="Unassembled WGS sequence"/>
</dbReference>
<reference evidence="1 2" key="1">
    <citation type="submission" date="2018-06" db="EMBL/GenBank/DDBJ databases">
        <title>Chryseolinea flavus sp. nov., a member of the phylum Bacteroidetes isolated from soil.</title>
        <authorList>
            <person name="Li Y."/>
            <person name="Wang J."/>
        </authorList>
    </citation>
    <scope>NUCLEOTIDE SEQUENCE [LARGE SCALE GENOMIC DNA]</scope>
    <source>
        <strain evidence="1 2">SDU1-6</strain>
    </source>
</reference>
<comment type="caution">
    <text evidence="1">The sequence shown here is derived from an EMBL/GenBank/DDBJ whole genome shotgun (WGS) entry which is preliminary data.</text>
</comment>
<dbReference type="AlphaFoldDB" id="A0A364Y6E2"/>
<dbReference type="EMBL" id="QMFY01000004">
    <property type="protein sequence ID" value="RAW01377.1"/>
    <property type="molecule type" value="Genomic_DNA"/>
</dbReference>
<accession>A0A364Y6E2</accession>
<keyword evidence="2" id="KW-1185">Reference proteome</keyword>
<proteinExistence type="predicted"/>
<evidence type="ECO:0000313" key="1">
    <source>
        <dbReference type="EMBL" id="RAW01377.1"/>
    </source>
</evidence>